<feature type="region of interest" description="Disordered" evidence="1">
    <location>
        <begin position="34"/>
        <end position="113"/>
    </location>
</feature>
<comment type="caution">
    <text evidence="2">The sequence shown here is derived from an EMBL/GenBank/DDBJ whole genome shotgun (WGS) entry which is preliminary data.</text>
</comment>
<feature type="compositionally biased region" description="Polar residues" evidence="1">
    <location>
        <begin position="34"/>
        <end position="46"/>
    </location>
</feature>
<gene>
    <name evidence="2" type="ORF">ACFQ4B_21905</name>
</gene>
<dbReference type="Proteomes" id="UP001597180">
    <property type="component" value="Unassembled WGS sequence"/>
</dbReference>
<feature type="compositionally biased region" description="Polar residues" evidence="1">
    <location>
        <begin position="101"/>
        <end position="113"/>
    </location>
</feature>
<name>A0ABW3UP92_9BACL</name>
<sequence length="113" mass="12217">MKQSKWFKWQVGMVASVIAAFLFHEVKASSAFEQATTAAKNSTTDPKISANAGSEDYMDRWASQAMSGSSDTPGSSSLTNPSTKNNQNDLSGNTERRSSHNSDTFSRSKTGRS</sequence>
<evidence type="ECO:0000313" key="2">
    <source>
        <dbReference type="EMBL" id="MFD1222773.1"/>
    </source>
</evidence>
<reference evidence="3" key="1">
    <citation type="journal article" date="2019" name="Int. J. Syst. Evol. Microbiol.">
        <title>The Global Catalogue of Microorganisms (GCM) 10K type strain sequencing project: providing services to taxonomists for standard genome sequencing and annotation.</title>
        <authorList>
            <consortium name="The Broad Institute Genomics Platform"/>
            <consortium name="The Broad Institute Genome Sequencing Center for Infectious Disease"/>
            <person name="Wu L."/>
            <person name="Ma J."/>
        </authorList>
    </citation>
    <scope>NUCLEOTIDE SEQUENCE [LARGE SCALE GENOMIC DNA]</scope>
    <source>
        <strain evidence="3">CCUG 53270</strain>
    </source>
</reference>
<proteinExistence type="predicted"/>
<dbReference type="EMBL" id="JBHTLU010000031">
    <property type="protein sequence ID" value="MFD1222773.1"/>
    <property type="molecule type" value="Genomic_DNA"/>
</dbReference>
<keyword evidence="3" id="KW-1185">Reference proteome</keyword>
<feature type="compositionally biased region" description="Polar residues" evidence="1">
    <location>
        <begin position="78"/>
        <end position="93"/>
    </location>
</feature>
<dbReference type="RefSeq" id="WP_345588571.1">
    <property type="nucleotide sequence ID" value="NZ_BAABJG010000015.1"/>
</dbReference>
<feature type="compositionally biased region" description="Low complexity" evidence="1">
    <location>
        <begin position="67"/>
        <end position="77"/>
    </location>
</feature>
<evidence type="ECO:0000256" key="1">
    <source>
        <dbReference type="SAM" id="MobiDB-lite"/>
    </source>
</evidence>
<protein>
    <submittedName>
        <fullName evidence="2">Uncharacterized protein</fullName>
    </submittedName>
</protein>
<accession>A0ABW3UP92</accession>
<organism evidence="2 3">
    <name type="scientific">Paenibacillus vulneris</name>
    <dbReference type="NCBI Taxonomy" id="1133364"/>
    <lineage>
        <taxon>Bacteria</taxon>
        <taxon>Bacillati</taxon>
        <taxon>Bacillota</taxon>
        <taxon>Bacilli</taxon>
        <taxon>Bacillales</taxon>
        <taxon>Paenibacillaceae</taxon>
        <taxon>Paenibacillus</taxon>
    </lineage>
</organism>
<evidence type="ECO:0000313" key="3">
    <source>
        <dbReference type="Proteomes" id="UP001597180"/>
    </source>
</evidence>